<proteinExistence type="predicted"/>
<keyword evidence="1" id="KW-0732">Signal</keyword>
<name>A0A8H6NIJ8_9PEZI</name>
<dbReference type="EMBL" id="WIGM01000210">
    <property type="protein sequence ID" value="KAF6833776.1"/>
    <property type="molecule type" value="Genomic_DNA"/>
</dbReference>
<accession>A0A8H6NIJ8</accession>
<reference evidence="2" key="1">
    <citation type="journal article" date="2020" name="Phytopathology">
        <title>Genome Sequence Resources of Colletotrichum truncatum, C. plurivorum, C. musicola, and C. sojae: Four Species Pathogenic to Soybean (Glycine max).</title>
        <authorList>
            <person name="Rogerio F."/>
            <person name="Boufleur T.R."/>
            <person name="Ciampi-Guillardi M."/>
            <person name="Sukno S.A."/>
            <person name="Thon M.R."/>
            <person name="Massola Junior N.S."/>
            <person name="Baroncelli R."/>
        </authorList>
    </citation>
    <scope>NUCLEOTIDE SEQUENCE</scope>
    <source>
        <strain evidence="2">LFN0074</strain>
    </source>
</reference>
<comment type="caution">
    <text evidence="2">The sequence shown here is derived from an EMBL/GenBank/DDBJ whole genome shotgun (WGS) entry which is preliminary data.</text>
</comment>
<dbReference type="Proteomes" id="UP000639643">
    <property type="component" value="Unassembled WGS sequence"/>
</dbReference>
<evidence type="ECO:0000313" key="3">
    <source>
        <dbReference type="Proteomes" id="UP000639643"/>
    </source>
</evidence>
<feature type="chain" id="PRO_5034456875" evidence="1">
    <location>
        <begin position="23"/>
        <end position="184"/>
    </location>
</feature>
<organism evidence="2 3">
    <name type="scientific">Colletotrichum musicola</name>
    <dbReference type="NCBI Taxonomy" id="2175873"/>
    <lineage>
        <taxon>Eukaryota</taxon>
        <taxon>Fungi</taxon>
        <taxon>Dikarya</taxon>
        <taxon>Ascomycota</taxon>
        <taxon>Pezizomycotina</taxon>
        <taxon>Sordariomycetes</taxon>
        <taxon>Hypocreomycetidae</taxon>
        <taxon>Glomerellales</taxon>
        <taxon>Glomerellaceae</taxon>
        <taxon>Colletotrichum</taxon>
        <taxon>Colletotrichum orchidearum species complex</taxon>
    </lineage>
</organism>
<evidence type="ECO:0000313" key="2">
    <source>
        <dbReference type="EMBL" id="KAF6833776.1"/>
    </source>
</evidence>
<evidence type="ECO:0000256" key="1">
    <source>
        <dbReference type="SAM" id="SignalP"/>
    </source>
</evidence>
<gene>
    <name evidence="2" type="ORF">CMUS01_06435</name>
</gene>
<sequence>MQMNAILASAILGFGMVTIVDGAPISGDNVPAEERPVIISNNTTQSFTQHYVQHFTTKTMKPTQVMDTDLPHITITQKDPRYPPGFPFWSMHFPGPSTTTEVREPILTTITTDTFTLSGRPKSTSVREPILTTITTGTFTLPGRPKSTTSLDLDLTTIDLIITTVTVDPPAPTTMVTKSIEDDA</sequence>
<protein>
    <submittedName>
        <fullName evidence="2">Uncharacterized protein</fullName>
    </submittedName>
</protein>
<feature type="signal peptide" evidence="1">
    <location>
        <begin position="1"/>
        <end position="22"/>
    </location>
</feature>
<dbReference type="AlphaFoldDB" id="A0A8H6NIJ8"/>
<keyword evidence="3" id="KW-1185">Reference proteome</keyword>